<dbReference type="PATRIC" id="fig|1002364.3.peg.2228"/>
<dbReference type="PROSITE" id="PS50943">
    <property type="entry name" value="HTH_CROC1"/>
    <property type="match status" value="1"/>
</dbReference>
<dbReference type="PROSITE" id="PS50932">
    <property type="entry name" value="HTH_LACI_2"/>
    <property type="match status" value="1"/>
</dbReference>
<reference evidence="8 9" key="1">
    <citation type="submission" date="2011-08" db="EMBL/GenBank/DDBJ databases">
        <authorList>
            <person name="Weinstock G."/>
            <person name="Sodergren E."/>
            <person name="Clifton S."/>
            <person name="Fulton L."/>
            <person name="Fulton B."/>
            <person name="Courtney L."/>
            <person name="Fronick C."/>
            <person name="Harrison M."/>
            <person name="Strong C."/>
            <person name="Farmer C."/>
            <person name="Delahaunty K."/>
            <person name="Markovic C."/>
            <person name="Hall O."/>
            <person name="Minx P."/>
            <person name="Tomlinson C."/>
            <person name="Mitreva M."/>
            <person name="Hou S."/>
            <person name="Chen J."/>
            <person name="Wollam A."/>
            <person name="Pepin K.H."/>
            <person name="Johnson M."/>
            <person name="Bhonagiri V."/>
            <person name="Zhang X."/>
            <person name="Suruliraj S."/>
            <person name="Warren W."/>
            <person name="Chinwalla A."/>
            <person name="Mardis E.R."/>
            <person name="Wilson R.K."/>
        </authorList>
    </citation>
    <scope>NUCLEOTIDE SEQUENCE [LARGE SCALE GENOMIC DNA]</scope>
    <source>
        <strain evidence="8 9">ATCC 51873</strain>
    </source>
</reference>
<dbReference type="SUPFAM" id="SSF53822">
    <property type="entry name" value="Periplasmic binding protein-like I"/>
    <property type="match status" value="1"/>
</dbReference>
<evidence type="ECO:0000256" key="3">
    <source>
        <dbReference type="ARBA" id="ARBA00023125"/>
    </source>
</evidence>
<dbReference type="Pfam" id="PF00532">
    <property type="entry name" value="Peripla_BP_1"/>
    <property type="match status" value="1"/>
</dbReference>
<dbReference type="GO" id="GO:0003700">
    <property type="term" value="F:DNA-binding transcription factor activity"/>
    <property type="evidence" value="ECO:0007669"/>
    <property type="project" value="TreeGrafter"/>
</dbReference>
<evidence type="ECO:0000256" key="1">
    <source>
        <dbReference type="ARBA" id="ARBA00022491"/>
    </source>
</evidence>
<sequence>MVLQMDSKHSAKKPTIADVAALAGVSVAAVSQVISGKGRISSWTAQIVKDAINELGYVRNHNASTLRSGKTNLIGIVLHNISDNFCAELLDGVSGELEANGKIPLFIQYGKDGASLENRIDLFLHLNVDGIILITPYDVSDDLYIRLSNTPTAYISRNCHYNKKHHIGPNYFNAVETATEHLIKHGHRNIAFIGGEKDSYSRAERIGGFFSALISYDVIPHNEWIIDCPNNQRIAAEKTSNLLTHNPQITAILAYDEMTANGAIHGIQQAGKSVGKDNYIARQIALLCLENIPDTAITNLTCIDFSLKEIGMRAAQDLIQQLESHPGQPNNTVPKLILRDSA</sequence>
<dbReference type="RefSeq" id="WP_004092715.1">
    <property type="nucleotide sequence ID" value="NZ_JH417527.1"/>
</dbReference>
<dbReference type="PANTHER" id="PTHR30146:SF148">
    <property type="entry name" value="HTH-TYPE TRANSCRIPTIONAL REPRESSOR PURR-RELATED"/>
    <property type="match status" value="1"/>
</dbReference>
<dbReference type="PANTHER" id="PTHR30146">
    <property type="entry name" value="LACI-RELATED TRANSCRIPTIONAL REPRESSOR"/>
    <property type="match status" value="1"/>
</dbReference>
<gene>
    <name evidence="8" type="ORF">HMPREF0454_02479</name>
</gene>
<dbReference type="InterPro" id="IPR010982">
    <property type="entry name" value="Lambda_DNA-bd_dom_sf"/>
</dbReference>
<evidence type="ECO:0000313" key="9">
    <source>
        <dbReference type="Proteomes" id="UP000005959"/>
    </source>
</evidence>
<dbReference type="InterPro" id="IPR001761">
    <property type="entry name" value="Peripla_BP/Lac1_sug-bd_dom"/>
</dbReference>
<evidence type="ECO:0000259" key="6">
    <source>
        <dbReference type="PROSITE" id="PS50932"/>
    </source>
</evidence>
<dbReference type="NCBIfam" id="NF007449">
    <property type="entry name" value="PRK10014.1"/>
    <property type="match status" value="1"/>
</dbReference>
<feature type="domain" description="HTH cro/C1-type" evidence="7">
    <location>
        <begin position="15"/>
        <end position="58"/>
    </location>
</feature>
<protein>
    <submittedName>
        <fullName evidence="8">Putative maltose regulon regulatory protein MalI</fullName>
    </submittedName>
</protein>
<dbReference type="SUPFAM" id="SSF47413">
    <property type="entry name" value="lambda repressor-like DNA-binding domains"/>
    <property type="match status" value="1"/>
</dbReference>
<dbReference type="InterPro" id="IPR000843">
    <property type="entry name" value="HTH_LacI"/>
</dbReference>
<dbReference type="SMART" id="SM00354">
    <property type="entry name" value="HTH_LACI"/>
    <property type="match status" value="1"/>
</dbReference>
<keyword evidence="2" id="KW-0805">Transcription regulation</keyword>
<organism evidence="8 9">
    <name type="scientific">Hafnia alvei ATCC 51873</name>
    <dbReference type="NCBI Taxonomy" id="1002364"/>
    <lineage>
        <taxon>Bacteria</taxon>
        <taxon>Pseudomonadati</taxon>
        <taxon>Pseudomonadota</taxon>
        <taxon>Gammaproteobacteria</taxon>
        <taxon>Enterobacterales</taxon>
        <taxon>Hafniaceae</taxon>
        <taxon>Hafnia</taxon>
    </lineage>
</organism>
<feature type="region of interest" description="Disordered" evidence="5">
    <location>
        <begin position="322"/>
        <end position="342"/>
    </location>
</feature>
<evidence type="ECO:0000256" key="5">
    <source>
        <dbReference type="SAM" id="MobiDB-lite"/>
    </source>
</evidence>
<evidence type="ECO:0000256" key="2">
    <source>
        <dbReference type="ARBA" id="ARBA00023015"/>
    </source>
</evidence>
<dbReference type="InterPro" id="IPR028082">
    <property type="entry name" value="Peripla_BP_I"/>
</dbReference>
<dbReference type="InterPro" id="IPR001387">
    <property type="entry name" value="Cro/C1-type_HTH"/>
</dbReference>
<evidence type="ECO:0000256" key="4">
    <source>
        <dbReference type="ARBA" id="ARBA00023163"/>
    </source>
</evidence>
<dbReference type="CDD" id="cd01392">
    <property type="entry name" value="HTH_LacI"/>
    <property type="match status" value="1"/>
</dbReference>
<feature type="domain" description="HTH lacI-type" evidence="6">
    <location>
        <begin position="14"/>
        <end position="68"/>
    </location>
</feature>
<accession>G9Y7A6</accession>
<dbReference type="EMBL" id="AGCI01000059">
    <property type="protein sequence ID" value="EHM42115.1"/>
    <property type="molecule type" value="Genomic_DNA"/>
</dbReference>
<keyword evidence="1" id="KW-0678">Repressor</keyword>
<proteinExistence type="predicted"/>
<dbReference type="GO" id="GO:0000976">
    <property type="term" value="F:transcription cis-regulatory region binding"/>
    <property type="evidence" value="ECO:0007669"/>
    <property type="project" value="TreeGrafter"/>
</dbReference>
<dbReference type="AlphaFoldDB" id="G9Y7A6"/>
<comment type="caution">
    <text evidence="8">The sequence shown here is derived from an EMBL/GenBank/DDBJ whole genome shotgun (WGS) entry which is preliminary data.</text>
</comment>
<dbReference type="Gene3D" id="3.40.50.2300">
    <property type="match status" value="2"/>
</dbReference>
<name>G9Y7A6_HAFAL</name>
<dbReference type="HOGENOM" id="CLU_037628_6_0_6"/>
<dbReference type="PROSITE" id="PS00356">
    <property type="entry name" value="HTH_LACI_1"/>
    <property type="match status" value="1"/>
</dbReference>
<evidence type="ECO:0000259" key="7">
    <source>
        <dbReference type="PROSITE" id="PS50943"/>
    </source>
</evidence>
<feature type="compositionally biased region" description="Polar residues" evidence="5">
    <location>
        <begin position="322"/>
        <end position="333"/>
    </location>
</feature>
<dbReference type="Gene3D" id="1.10.260.40">
    <property type="entry name" value="lambda repressor-like DNA-binding domains"/>
    <property type="match status" value="1"/>
</dbReference>
<keyword evidence="3" id="KW-0238">DNA-binding</keyword>
<dbReference type="CDD" id="cd06267">
    <property type="entry name" value="PBP1_LacI_sugar_binding-like"/>
    <property type="match status" value="1"/>
</dbReference>
<keyword evidence="4" id="KW-0804">Transcription</keyword>
<dbReference type="Pfam" id="PF00356">
    <property type="entry name" value="LacI"/>
    <property type="match status" value="1"/>
</dbReference>
<dbReference type="Proteomes" id="UP000005959">
    <property type="component" value="Unassembled WGS sequence"/>
</dbReference>
<evidence type="ECO:0000313" key="8">
    <source>
        <dbReference type="EMBL" id="EHM42115.1"/>
    </source>
</evidence>